<dbReference type="EMBL" id="BLXY01000003">
    <property type="protein sequence ID" value="GFO64153.1"/>
    <property type="molecule type" value="Genomic_DNA"/>
</dbReference>
<feature type="domain" description="4Fe-4S ferredoxin-type" evidence="4">
    <location>
        <begin position="204"/>
        <end position="236"/>
    </location>
</feature>
<evidence type="ECO:0000313" key="6">
    <source>
        <dbReference type="EMBL" id="UPU34177.1"/>
    </source>
</evidence>
<reference evidence="5" key="2">
    <citation type="journal article" date="2021" name="Int. J. Syst. Evol. Microbiol.">
        <title>Geomonas silvestris sp. nov., Geomonas paludis sp. nov. and Geomonas limicola sp. nov., isolated from terrestrial environments, and emended description of the genus Geomonas.</title>
        <authorList>
            <person name="Itoh H."/>
            <person name="Xu Z."/>
            <person name="Masuda Y."/>
            <person name="Ushijima N."/>
            <person name="Hayakawa C."/>
            <person name="Shiratori Y."/>
            <person name="Senoo K."/>
        </authorList>
    </citation>
    <scope>NUCLEOTIDE SEQUENCE</scope>
    <source>
        <strain evidence="5">Red736</strain>
    </source>
</reference>
<protein>
    <submittedName>
        <fullName evidence="6">4Fe-4S dicluster domain-containing protein</fullName>
    </submittedName>
    <submittedName>
        <fullName evidence="5">4Fe-4S ferredoxin</fullName>
    </submittedName>
</protein>
<dbReference type="EMBL" id="CP096574">
    <property type="protein sequence ID" value="UPU34177.1"/>
    <property type="molecule type" value="Genomic_DNA"/>
</dbReference>
<organism evidence="5 7">
    <name type="scientific">Geomonas paludis</name>
    <dbReference type="NCBI Taxonomy" id="2740185"/>
    <lineage>
        <taxon>Bacteria</taxon>
        <taxon>Pseudomonadati</taxon>
        <taxon>Thermodesulfobacteriota</taxon>
        <taxon>Desulfuromonadia</taxon>
        <taxon>Geobacterales</taxon>
        <taxon>Geobacteraceae</taxon>
        <taxon>Geomonas</taxon>
    </lineage>
</organism>
<evidence type="ECO:0000313" key="5">
    <source>
        <dbReference type="EMBL" id="GFO64153.1"/>
    </source>
</evidence>
<evidence type="ECO:0000313" key="8">
    <source>
        <dbReference type="Proteomes" id="UP000831485"/>
    </source>
</evidence>
<accession>A0A6V8MX83</accession>
<evidence type="ECO:0000256" key="1">
    <source>
        <dbReference type="ARBA" id="ARBA00022723"/>
    </source>
</evidence>
<reference evidence="6" key="3">
    <citation type="submission" date="2022-04" db="EMBL/GenBank/DDBJ databases">
        <authorList>
            <person name="Liu G."/>
        </authorList>
    </citation>
    <scope>NUCLEOTIDE SEQUENCE</scope>
    <source>
        <strain evidence="6">RG22</strain>
    </source>
</reference>
<feature type="domain" description="4Fe-4S ferredoxin-type" evidence="4">
    <location>
        <begin position="284"/>
        <end position="312"/>
    </location>
</feature>
<dbReference type="PROSITE" id="PS00198">
    <property type="entry name" value="4FE4S_FER_1"/>
    <property type="match status" value="1"/>
</dbReference>
<dbReference type="Proteomes" id="UP000568888">
    <property type="component" value="Unassembled WGS sequence"/>
</dbReference>
<dbReference type="InterPro" id="IPR017900">
    <property type="entry name" value="4Fe4S_Fe_S_CS"/>
</dbReference>
<dbReference type="AlphaFoldDB" id="A0A6V8MX83"/>
<name>A0A6V8MX83_9BACT</name>
<gene>
    <name evidence="5" type="ORF">GMPD_20720</name>
    <name evidence="6" type="ORF">M1B72_12020</name>
</gene>
<keyword evidence="2" id="KW-0408">Iron</keyword>
<dbReference type="Proteomes" id="UP000831485">
    <property type="component" value="Chromosome"/>
</dbReference>
<keyword evidence="8" id="KW-1185">Reference proteome</keyword>
<sequence>MAKNFLKTSRLDQFLETLRLFGELHAPTISESGVHGFAPLDDPADLNLDYRRTQIPPKKYLLPFREEILQCAGGKYREGNSGAGDMVLFGVHSCDLEGIAYLDRVFLSDPVDPGYSARRARLTLVGISCVPDDYCFCPEEMTSTACDLFLGASAEGFHLSCYSTRGRALLAAAEHLLEEGAPLPAATCSGPCFPPQDPDLRFSDHPLWQKFASTCVSCGACSVCCPTCYCFDVREYPGLAGGGTRIREWDNCLFATHGEVAGANFRPDRLDRLRYRFLHKYCGFTPLQGTSSCVGCGRCKAVCPVDIDLRELTVAPKRVQP</sequence>
<dbReference type="SUPFAM" id="SSF46548">
    <property type="entry name" value="alpha-helical ferredoxin"/>
    <property type="match status" value="1"/>
</dbReference>
<dbReference type="PANTHER" id="PTHR40447">
    <property type="entry name" value="ANAEROBIC SULFITE REDUCTASE SUBUNIT A"/>
    <property type="match status" value="1"/>
</dbReference>
<evidence type="ECO:0000256" key="3">
    <source>
        <dbReference type="ARBA" id="ARBA00023014"/>
    </source>
</evidence>
<evidence type="ECO:0000256" key="2">
    <source>
        <dbReference type="ARBA" id="ARBA00023004"/>
    </source>
</evidence>
<reference evidence="7" key="1">
    <citation type="submission" date="2020-06" db="EMBL/GenBank/DDBJ databases">
        <title>Draft genomic sequecing of Geomonas sp. Red736.</title>
        <authorList>
            <person name="Itoh H."/>
            <person name="Xu Z.X."/>
            <person name="Ushijima N."/>
            <person name="Masuda Y."/>
            <person name="Shiratori Y."/>
            <person name="Senoo K."/>
        </authorList>
    </citation>
    <scope>NUCLEOTIDE SEQUENCE [LARGE SCALE GENOMIC DNA]</scope>
    <source>
        <strain evidence="7">Red736</strain>
    </source>
</reference>
<dbReference type="PANTHER" id="PTHR40447:SF1">
    <property type="entry name" value="ANAEROBIC SULFITE REDUCTASE SUBUNIT A"/>
    <property type="match status" value="1"/>
</dbReference>
<keyword evidence="1" id="KW-0479">Metal-binding</keyword>
<proteinExistence type="predicted"/>
<evidence type="ECO:0000259" key="4">
    <source>
        <dbReference type="PROSITE" id="PS51379"/>
    </source>
</evidence>
<dbReference type="Pfam" id="PF17179">
    <property type="entry name" value="Fer4_22"/>
    <property type="match status" value="1"/>
</dbReference>
<dbReference type="RefSeq" id="WP_183346989.1">
    <property type="nucleotide sequence ID" value="NZ_BLXY01000003.1"/>
</dbReference>
<dbReference type="GO" id="GO:0046872">
    <property type="term" value="F:metal ion binding"/>
    <property type="evidence" value="ECO:0007669"/>
    <property type="project" value="UniProtKB-KW"/>
</dbReference>
<dbReference type="PROSITE" id="PS51379">
    <property type="entry name" value="4FE4S_FER_2"/>
    <property type="match status" value="2"/>
</dbReference>
<keyword evidence="3" id="KW-0411">Iron-sulfur</keyword>
<dbReference type="GO" id="GO:0051536">
    <property type="term" value="F:iron-sulfur cluster binding"/>
    <property type="evidence" value="ECO:0007669"/>
    <property type="project" value="UniProtKB-KW"/>
</dbReference>
<evidence type="ECO:0000313" key="7">
    <source>
        <dbReference type="Proteomes" id="UP000568888"/>
    </source>
</evidence>
<dbReference type="InterPro" id="IPR017896">
    <property type="entry name" value="4Fe4S_Fe-S-bd"/>
</dbReference>